<organism evidence="7 8">
    <name type="scientific">Endocarpon pusillum (strain Z07020 / HMAS-L-300199)</name>
    <name type="common">Lichen-forming fungus</name>
    <dbReference type="NCBI Taxonomy" id="1263415"/>
    <lineage>
        <taxon>Eukaryota</taxon>
        <taxon>Fungi</taxon>
        <taxon>Dikarya</taxon>
        <taxon>Ascomycota</taxon>
        <taxon>Pezizomycotina</taxon>
        <taxon>Eurotiomycetes</taxon>
        <taxon>Chaetothyriomycetidae</taxon>
        <taxon>Verrucariales</taxon>
        <taxon>Verrucariaceae</taxon>
        <taxon>Endocarpon</taxon>
    </lineage>
</organism>
<feature type="region of interest" description="Disordered" evidence="5">
    <location>
        <begin position="1"/>
        <end position="67"/>
    </location>
</feature>
<dbReference type="InterPro" id="IPR045863">
    <property type="entry name" value="CorA_TM1_TM2"/>
</dbReference>
<dbReference type="GeneID" id="19236933"/>
<evidence type="ECO:0000256" key="3">
    <source>
        <dbReference type="ARBA" id="ARBA00022989"/>
    </source>
</evidence>
<dbReference type="OMA" id="WWFFVLC"/>
<accession>U1HKR5</accession>
<evidence type="ECO:0000256" key="2">
    <source>
        <dbReference type="ARBA" id="ARBA00022692"/>
    </source>
</evidence>
<dbReference type="InterPro" id="IPR002523">
    <property type="entry name" value="MgTranspt_CorA/ZnTranspt_ZntB"/>
</dbReference>
<evidence type="ECO:0000256" key="4">
    <source>
        <dbReference type="ARBA" id="ARBA00023136"/>
    </source>
</evidence>
<keyword evidence="4 6" id="KW-0472">Membrane</keyword>
<dbReference type="EMBL" id="KE721402">
    <property type="protein sequence ID" value="ERF69549.1"/>
    <property type="molecule type" value="Genomic_DNA"/>
</dbReference>
<dbReference type="SUPFAM" id="SSF144083">
    <property type="entry name" value="Magnesium transport protein CorA, transmembrane region"/>
    <property type="match status" value="1"/>
</dbReference>
<dbReference type="Gene3D" id="1.20.58.340">
    <property type="entry name" value="Magnesium transport protein CorA, transmembrane region"/>
    <property type="match status" value="1"/>
</dbReference>
<keyword evidence="8" id="KW-1185">Reference proteome</keyword>
<name>U1HKR5_ENDPU</name>
<dbReference type="AlphaFoldDB" id="U1HKR5"/>
<feature type="transmembrane region" description="Helical" evidence="6">
    <location>
        <begin position="551"/>
        <end position="579"/>
    </location>
</feature>
<dbReference type="GO" id="GO:0046873">
    <property type="term" value="F:metal ion transmembrane transporter activity"/>
    <property type="evidence" value="ECO:0007669"/>
    <property type="project" value="InterPro"/>
</dbReference>
<protein>
    <submittedName>
        <fullName evidence="7">Uncharacterized protein</fullName>
    </submittedName>
</protein>
<dbReference type="RefSeq" id="XP_007804806.1">
    <property type="nucleotide sequence ID" value="XM_007806615.1"/>
</dbReference>
<reference evidence="8" key="1">
    <citation type="journal article" date="2014" name="BMC Genomics">
        <title>Genome characteristics reveal the impact of lichenization on lichen-forming fungus Endocarpon pusillum Hedwig (Verrucariales, Ascomycota).</title>
        <authorList>
            <person name="Wang Y.-Y."/>
            <person name="Liu B."/>
            <person name="Zhang X.-Y."/>
            <person name="Zhou Q.-M."/>
            <person name="Zhang T."/>
            <person name="Li H."/>
            <person name="Yu Y.-F."/>
            <person name="Zhang X.-L."/>
            <person name="Hao X.-Y."/>
            <person name="Wang M."/>
            <person name="Wang L."/>
            <person name="Wei J.-C."/>
        </authorList>
    </citation>
    <scope>NUCLEOTIDE SEQUENCE [LARGE SCALE GENOMIC DNA]</scope>
    <source>
        <strain evidence="8">Z07020 / HMAS-L-300199</strain>
    </source>
</reference>
<evidence type="ECO:0000256" key="1">
    <source>
        <dbReference type="ARBA" id="ARBA00004141"/>
    </source>
</evidence>
<feature type="compositionally biased region" description="Polar residues" evidence="5">
    <location>
        <begin position="1"/>
        <end position="12"/>
    </location>
</feature>
<evidence type="ECO:0000256" key="6">
    <source>
        <dbReference type="SAM" id="Phobius"/>
    </source>
</evidence>
<dbReference type="Proteomes" id="UP000019373">
    <property type="component" value="Unassembled WGS sequence"/>
</dbReference>
<dbReference type="GO" id="GO:0016020">
    <property type="term" value="C:membrane"/>
    <property type="evidence" value="ECO:0007669"/>
    <property type="project" value="UniProtKB-SubCell"/>
</dbReference>
<sequence>MLNPQHTNNRSPSLDHPVHDLRDGSSIGSATERRSILNAGVSAPGLTPRSEAARSRGASPSDRQKSREYVQSIIAHSRRYTANSLYPGQNYLGLAAWLQEETHEKSILNDRHKVAVLHCLTADGPTQIQHYAHQDLERFSTQMRSENKINKILFLRGYASPDWISMIGGICRIDPEYFNRHLAFMTTFVYRNTFSKPSLSSTCRNIITLRINTILDGYSQRDAFKNLAARRISEAADLNTYSRLYQRTASYGDSIVKGFYTLDEQYSILEQEISVCVRESKQGWLALVWLDVGRDLTLGPKGPWLSHHVLSGSANSLPVIQHHVSMVTKQTYTERANTSIDSFGISTLSDSAIQQSTMLLPFDFNSLADSETAKQDVFYALNTVFQHAAFSHVQLINLMEYQIDKEMGILARERDRSHSLDNLQYFRSILDRYVRQIRDVICATKSQGRGGWPSASDTKGQSKCSLTVDRLLEDYDGLLLRALGLCERCTEGMGIMMNRAVVAESKKAIDQAERLKKLTLLASFFIPLSFITSLFGANFSEFAPGNYLSIWSFFAASVPVLLLTYCFYLWDVGAWFVWLRELARVRVRR</sequence>
<feature type="transmembrane region" description="Helical" evidence="6">
    <location>
        <begin position="518"/>
        <end position="539"/>
    </location>
</feature>
<keyword evidence="3 6" id="KW-1133">Transmembrane helix</keyword>
<dbReference type="eggNOG" id="ENOG502SJAG">
    <property type="taxonomic scope" value="Eukaryota"/>
</dbReference>
<evidence type="ECO:0000313" key="8">
    <source>
        <dbReference type="Proteomes" id="UP000019373"/>
    </source>
</evidence>
<evidence type="ECO:0000256" key="5">
    <source>
        <dbReference type="SAM" id="MobiDB-lite"/>
    </source>
</evidence>
<gene>
    <name evidence="7" type="ORF">EPUS_01879</name>
</gene>
<proteinExistence type="predicted"/>
<keyword evidence="2 6" id="KW-0812">Transmembrane</keyword>
<comment type="subcellular location">
    <subcellularLocation>
        <location evidence="1">Membrane</location>
        <topology evidence="1">Multi-pass membrane protein</topology>
    </subcellularLocation>
</comment>
<evidence type="ECO:0000313" key="7">
    <source>
        <dbReference type="EMBL" id="ERF69549.1"/>
    </source>
</evidence>
<dbReference type="OrthoDB" id="3231000at2759"/>
<dbReference type="HOGENOM" id="CLU_023638_0_0_1"/>
<dbReference type="Pfam" id="PF01544">
    <property type="entry name" value="CorA"/>
    <property type="match status" value="1"/>
</dbReference>